<evidence type="ECO:0000313" key="4">
    <source>
        <dbReference type="Proteomes" id="UP001390339"/>
    </source>
</evidence>
<comment type="caution">
    <text evidence="3">The sequence shown here is derived from an EMBL/GenBank/DDBJ whole genome shotgun (WGS) entry which is preliminary data.</text>
</comment>
<feature type="compositionally biased region" description="Basic residues" evidence="1">
    <location>
        <begin position="350"/>
        <end position="363"/>
    </location>
</feature>
<feature type="transmembrane region" description="Helical" evidence="2">
    <location>
        <begin position="16"/>
        <end position="37"/>
    </location>
</feature>
<keyword evidence="2" id="KW-1133">Transmembrane helix</keyword>
<feature type="compositionally biased region" description="Polar residues" evidence="1">
    <location>
        <begin position="266"/>
        <end position="289"/>
    </location>
</feature>
<evidence type="ECO:0000256" key="2">
    <source>
        <dbReference type="SAM" id="Phobius"/>
    </source>
</evidence>
<feature type="compositionally biased region" description="Polar residues" evidence="1">
    <location>
        <begin position="94"/>
        <end position="103"/>
    </location>
</feature>
<evidence type="ECO:0000256" key="1">
    <source>
        <dbReference type="SAM" id="MobiDB-lite"/>
    </source>
</evidence>
<feature type="region of interest" description="Disordered" evidence="1">
    <location>
        <begin position="94"/>
        <end position="363"/>
    </location>
</feature>
<sequence>MGNINFFVNWALWEQMTFVLAGSIVLVFLAGLIKLWWINRSVRKHEILDEEKRSRLSEMKKTGLPVGKKADIPFGVRAIQSGIQVDGIWISRPGTPNSGTLAPSMTLAGDSDDEPKGKGKAMSSKIATPSPGQSQRPSPTASTFEQSNSPTLGPQTAYRPKHISSRPPNRSNNNSGSDLQRNSEALRNLEGTNSSSRPAPQSYIPTTSFSPARSSEAPAQGERTSSSSDEGLTLANTRHNSRMASPLTRTPQASSPGRGGGSRTSYFTPRQTSPDDAQQRQPVATTPETEQPGAPARSYSGDVHANRSTRRVNAGFEVLPAGTFGVPSANDDSSDMESGNSRFPPPVTNKLHKKTRSRSSSRA</sequence>
<keyword evidence="2" id="KW-0472">Membrane</keyword>
<reference evidence="3 4" key="1">
    <citation type="journal article" date="2024" name="IMA Fungus">
        <title>Apiospora arundinis, a panoply of carbohydrate-active enzymes and secondary metabolites.</title>
        <authorList>
            <person name="Sorensen T."/>
            <person name="Petersen C."/>
            <person name="Muurmann A.T."/>
            <person name="Christiansen J.V."/>
            <person name="Brundto M.L."/>
            <person name="Overgaard C.K."/>
            <person name="Boysen A.T."/>
            <person name="Wollenberg R.D."/>
            <person name="Larsen T.O."/>
            <person name="Sorensen J.L."/>
            <person name="Nielsen K.L."/>
            <person name="Sondergaard T.E."/>
        </authorList>
    </citation>
    <scope>NUCLEOTIDE SEQUENCE [LARGE SCALE GENOMIC DNA]</scope>
    <source>
        <strain evidence="3 4">AAU 773</strain>
    </source>
</reference>
<dbReference type="PANTHER" id="PTHR40623:SF2">
    <property type="entry name" value="INTEGRAL MEMBRANE PROTEIN"/>
    <property type="match status" value="1"/>
</dbReference>
<dbReference type="Proteomes" id="UP001390339">
    <property type="component" value="Unassembled WGS sequence"/>
</dbReference>
<feature type="compositionally biased region" description="Polar residues" evidence="1">
    <location>
        <begin position="222"/>
        <end position="238"/>
    </location>
</feature>
<feature type="compositionally biased region" description="Polar residues" evidence="1">
    <location>
        <begin position="176"/>
        <end position="213"/>
    </location>
</feature>
<dbReference type="PANTHER" id="PTHR40623">
    <property type="entry name" value="INTEGRAL MEMBRANE PROTEIN"/>
    <property type="match status" value="1"/>
</dbReference>
<proteinExistence type="predicted"/>
<dbReference type="EMBL" id="JAPCWZ010000003">
    <property type="protein sequence ID" value="KAK8873103.1"/>
    <property type="molecule type" value="Genomic_DNA"/>
</dbReference>
<evidence type="ECO:0000313" key="3">
    <source>
        <dbReference type="EMBL" id="KAK8873103.1"/>
    </source>
</evidence>
<feature type="compositionally biased region" description="Polar residues" evidence="1">
    <location>
        <begin position="125"/>
        <end position="154"/>
    </location>
</feature>
<organism evidence="3 4">
    <name type="scientific">Apiospora arundinis</name>
    <dbReference type="NCBI Taxonomy" id="335852"/>
    <lineage>
        <taxon>Eukaryota</taxon>
        <taxon>Fungi</taxon>
        <taxon>Dikarya</taxon>
        <taxon>Ascomycota</taxon>
        <taxon>Pezizomycotina</taxon>
        <taxon>Sordariomycetes</taxon>
        <taxon>Xylariomycetidae</taxon>
        <taxon>Amphisphaeriales</taxon>
        <taxon>Apiosporaceae</taxon>
        <taxon>Apiospora</taxon>
    </lineage>
</organism>
<name>A0ABR2J5Q0_9PEZI</name>
<protein>
    <submittedName>
        <fullName evidence="3">Uncharacterized protein</fullName>
    </submittedName>
</protein>
<feature type="compositionally biased region" description="Low complexity" evidence="1">
    <location>
        <begin position="165"/>
        <end position="175"/>
    </location>
</feature>
<accession>A0ABR2J5Q0</accession>
<keyword evidence="2" id="KW-0812">Transmembrane</keyword>
<keyword evidence="4" id="KW-1185">Reference proteome</keyword>
<gene>
    <name evidence="3" type="ORF">PGQ11_003617</name>
</gene>